<evidence type="ECO:0000256" key="4">
    <source>
        <dbReference type="ARBA" id="ARBA00023136"/>
    </source>
</evidence>
<dbReference type="EMBL" id="DRWN01000021">
    <property type="protein sequence ID" value="HHK67989.1"/>
    <property type="molecule type" value="Genomic_DNA"/>
</dbReference>
<comment type="subcellular location">
    <subcellularLocation>
        <location evidence="1">Membrane</location>
        <topology evidence="1">Multi-pass membrane protein</topology>
    </subcellularLocation>
</comment>
<protein>
    <submittedName>
        <fullName evidence="6">Energy-coupling factor transporter transmembrane protein EcfT</fullName>
    </submittedName>
</protein>
<feature type="transmembrane region" description="Helical" evidence="5">
    <location>
        <begin position="29"/>
        <end position="58"/>
    </location>
</feature>
<evidence type="ECO:0000256" key="5">
    <source>
        <dbReference type="SAM" id="Phobius"/>
    </source>
</evidence>
<evidence type="ECO:0000256" key="2">
    <source>
        <dbReference type="ARBA" id="ARBA00022692"/>
    </source>
</evidence>
<accession>A0A7C5Q3S0</accession>
<feature type="transmembrane region" description="Helical" evidence="5">
    <location>
        <begin position="100"/>
        <end position="119"/>
    </location>
</feature>
<keyword evidence="4 5" id="KW-0472">Membrane</keyword>
<evidence type="ECO:0000256" key="3">
    <source>
        <dbReference type="ARBA" id="ARBA00022989"/>
    </source>
</evidence>
<keyword evidence="2 5" id="KW-0812">Transmembrane</keyword>
<proteinExistence type="predicted"/>
<sequence length="265" mass="29778">MSLFEGLRFRPGNSFIHKLDPRIKLVTSLMILLTAVVYLDVIVISTLLLIEAGLIFVAKVHGLWSRTLRGSIPLASLVFLITFISQYSREPVLPTAVGYSLAYSFRLVVFLSSFSLFFLTTTPDEIALTLQKLRMPYEYTFAFVSAIRFTPVMAEELRAVMDAQRARGLELDKGPFTKRVRNMIPILVPLLVNVLRRSYELAEAMEVKCFGASKKRTSLRVLSVKHRDLLFLAAATALFAVALSLKMTGLEPLRLSPLLGKYFPV</sequence>
<dbReference type="InterPro" id="IPR003339">
    <property type="entry name" value="ABC/ECF_trnsptr_transmembrane"/>
</dbReference>
<dbReference type="PANTHER" id="PTHR33514:SF13">
    <property type="entry name" value="PROTEIN ABCI12, CHLOROPLASTIC"/>
    <property type="match status" value="1"/>
</dbReference>
<reference evidence="6" key="1">
    <citation type="journal article" date="2020" name="mSystems">
        <title>Genome- and Community-Level Interaction Insights into Carbon Utilization and Element Cycling Functions of Hydrothermarchaeota in Hydrothermal Sediment.</title>
        <authorList>
            <person name="Zhou Z."/>
            <person name="Liu Y."/>
            <person name="Xu W."/>
            <person name="Pan J."/>
            <person name="Luo Z.H."/>
            <person name="Li M."/>
        </authorList>
    </citation>
    <scope>NUCLEOTIDE SEQUENCE [LARGE SCALE GENOMIC DNA]</scope>
    <source>
        <strain evidence="6">SpSt-1056</strain>
    </source>
</reference>
<dbReference type="AlphaFoldDB" id="A0A7C5Q3S0"/>
<evidence type="ECO:0000256" key="1">
    <source>
        <dbReference type="ARBA" id="ARBA00004141"/>
    </source>
</evidence>
<name>A0A7C5Q3S0_CALS0</name>
<dbReference type="GO" id="GO:0005886">
    <property type="term" value="C:plasma membrane"/>
    <property type="evidence" value="ECO:0007669"/>
    <property type="project" value="TreeGrafter"/>
</dbReference>
<feature type="transmembrane region" description="Helical" evidence="5">
    <location>
        <begin position="229"/>
        <end position="249"/>
    </location>
</feature>
<comment type="caution">
    <text evidence="6">The sequence shown here is derived from an EMBL/GenBank/DDBJ whole genome shotgun (WGS) entry which is preliminary data.</text>
</comment>
<keyword evidence="3 5" id="KW-1133">Transmembrane helix</keyword>
<feature type="transmembrane region" description="Helical" evidence="5">
    <location>
        <begin position="70"/>
        <end position="88"/>
    </location>
</feature>
<dbReference type="Pfam" id="PF02361">
    <property type="entry name" value="CbiQ"/>
    <property type="match status" value="1"/>
</dbReference>
<dbReference type="CDD" id="cd16914">
    <property type="entry name" value="EcfT"/>
    <property type="match status" value="1"/>
</dbReference>
<gene>
    <name evidence="6" type="ORF">ENM11_02385</name>
</gene>
<dbReference type="PANTHER" id="PTHR33514">
    <property type="entry name" value="PROTEIN ABCI12, CHLOROPLASTIC"/>
    <property type="match status" value="1"/>
</dbReference>
<evidence type="ECO:0000313" key="6">
    <source>
        <dbReference type="EMBL" id="HHK67989.1"/>
    </source>
</evidence>
<organism evidence="6">
    <name type="scientific">Caldiarchaeum subterraneum</name>
    <dbReference type="NCBI Taxonomy" id="311458"/>
    <lineage>
        <taxon>Archaea</taxon>
        <taxon>Nitrososphaerota</taxon>
        <taxon>Candidatus Caldarchaeales</taxon>
        <taxon>Candidatus Caldarchaeaceae</taxon>
        <taxon>Candidatus Caldarchaeum</taxon>
    </lineage>
</organism>